<dbReference type="eggNOG" id="COG2847">
    <property type="taxonomic scope" value="Bacteria"/>
</dbReference>
<dbReference type="Pfam" id="PF04314">
    <property type="entry name" value="PCuAC"/>
    <property type="match status" value="1"/>
</dbReference>
<dbReference type="InterPro" id="IPR007410">
    <property type="entry name" value="LpqE-like"/>
</dbReference>
<accession>A0A0A0JZR2</accession>
<comment type="caution">
    <text evidence="1">The sequence shown here is derived from an EMBL/GenBank/DDBJ whole genome shotgun (WGS) entry which is preliminary data.</text>
</comment>
<keyword evidence="2" id="KW-1185">Reference proteome</keyword>
<dbReference type="STRING" id="1385519.N801_04980"/>
<evidence type="ECO:0000313" key="2">
    <source>
        <dbReference type="Proteomes" id="UP000030013"/>
    </source>
</evidence>
<reference evidence="1 2" key="1">
    <citation type="submission" date="2013-08" db="EMBL/GenBank/DDBJ databases">
        <title>The genome sequence of Knoellia aerolata.</title>
        <authorList>
            <person name="Zhu W."/>
            <person name="Wang G."/>
        </authorList>
    </citation>
    <scope>NUCLEOTIDE SEQUENCE [LARGE SCALE GENOMIC DNA]</scope>
    <source>
        <strain evidence="1 2">DSM 18566</strain>
    </source>
</reference>
<sequence length="150" mass="16001">MAAALLATSCATSPTTVGDSPGTNLEFDGVKIRYAHLEAPKDPDGWEQGDDVPLYVWLHNSSGEPRRLVGASSPVASAVTLSEGALPMDLPTMEWLQLERGQPHLVLHDIEEQVRGAEFVTVTLTFATGKEAVMQVEAVDPQPDPPASPT</sequence>
<dbReference type="SUPFAM" id="SSF110087">
    <property type="entry name" value="DR1885-like metal-binding protein"/>
    <property type="match status" value="1"/>
</dbReference>
<gene>
    <name evidence="1" type="ORF">N801_04980</name>
</gene>
<dbReference type="EMBL" id="AVPL01000001">
    <property type="protein sequence ID" value="KGN42950.1"/>
    <property type="molecule type" value="Genomic_DNA"/>
</dbReference>
<evidence type="ECO:0000313" key="1">
    <source>
        <dbReference type="EMBL" id="KGN42950.1"/>
    </source>
</evidence>
<name>A0A0A0JZR2_9MICO</name>
<evidence type="ECO:0008006" key="3">
    <source>
        <dbReference type="Google" id="ProtNLM"/>
    </source>
</evidence>
<dbReference type="Gene3D" id="2.60.40.1890">
    <property type="entry name" value="PCu(A)C copper chaperone"/>
    <property type="match status" value="1"/>
</dbReference>
<organism evidence="1 2">
    <name type="scientific">Knoellia aerolata DSM 18566</name>
    <dbReference type="NCBI Taxonomy" id="1385519"/>
    <lineage>
        <taxon>Bacteria</taxon>
        <taxon>Bacillati</taxon>
        <taxon>Actinomycetota</taxon>
        <taxon>Actinomycetes</taxon>
        <taxon>Micrococcales</taxon>
        <taxon>Intrasporangiaceae</taxon>
        <taxon>Knoellia</taxon>
    </lineage>
</organism>
<protein>
    <recommendedName>
        <fullName evidence="3">Copper chaperone PCu(A)C</fullName>
    </recommendedName>
</protein>
<dbReference type="Proteomes" id="UP000030013">
    <property type="component" value="Unassembled WGS sequence"/>
</dbReference>
<dbReference type="AlphaFoldDB" id="A0A0A0JZR2"/>
<dbReference type="InterPro" id="IPR036182">
    <property type="entry name" value="PCuAC_sf"/>
</dbReference>
<proteinExistence type="predicted"/>